<keyword evidence="7" id="KW-0479">Metal-binding</keyword>
<dbReference type="GO" id="GO:0005634">
    <property type="term" value="C:nucleus"/>
    <property type="evidence" value="ECO:0007669"/>
    <property type="project" value="TreeGrafter"/>
</dbReference>
<dbReference type="GO" id="GO:0030422">
    <property type="term" value="P:siRNA processing"/>
    <property type="evidence" value="ECO:0007669"/>
    <property type="project" value="TreeGrafter"/>
</dbReference>
<evidence type="ECO:0000256" key="1">
    <source>
        <dbReference type="ARBA" id="ARBA00001946"/>
    </source>
</evidence>
<accession>A0A8J5K410</accession>
<keyword evidence="15" id="KW-1185">Reference proteome</keyword>
<sequence length="400" mass="46334">MDIQSCIYYKVRTPIIMAKQNKEVKVKIVDGNFGTMCIYDDEIFFNPPLYQQRYQKVKDKITSVSKGTFTKVVDVGDPKLQFFQYLQAIPGVREIVFLDKDDKTLKDCDYRINPLNTDLYILRELPLNVKAVCGDVTKYDPTLFGSQVVTMIELIEHLEISELHALVKCQELIEDNSSYSVEYSGCGLGPDNTYCTQMAFFLLSTEYQEELLSCIVKELLNIDVKDPTCCEEPVKMGEVTEGVAPSVIREDSYKIIAEFDFPLDMRTQEEKDRDFTLGRFYSLINYLLTGERDDKPQLNWGLIPEDTECSLDDTECSLDDTDDELVFFIVQYIKNDEEIVEKQRDNNDESFEKSLEDNDEDQDEWFPNDEHCEHMNKQVVGFSNNENTTVNPEADDYWDV</sequence>
<evidence type="ECO:0000256" key="11">
    <source>
        <dbReference type="ARBA" id="ARBA00035025"/>
    </source>
</evidence>
<proteinExistence type="inferred from homology"/>
<evidence type="ECO:0000256" key="4">
    <source>
        <dbReference type="ARBA" id="ARBA00022603"/>
    </source>
</evidence>
<organism evidence="14 15">
    <name type="scientific">Homarus americanus</name>
    <name type="common">American lobster</name>
    <dbReference type="NCBI Taxonomy" id="6706"/>
    <lineage>
        <taxon>Eukaryota</taxon>
        <taxon>Metazoa</taxon>
        <taxon>Ecdysozoa</taxon>
        <taxon>Arthropoda</taxon>
        <taxon>Crustacea</taxon>
        <taxon>Multicrustacea</taxon>
        <taxon>Malacostraca</taxon>
        <taxon>Eumalacostraca</taxon>
        <taxon>Eucarida</taxon>
        <taxon>Decapoda</taxon>
        <taxon>Pleocyemata</taxon>
        <taxon>Astacidea</taxon>
        <taxon>Nephropoidea</taxon>
        <taxon>Nephropidae</taxon>
        <taxon>Homarus</taxon>
    </lineage>
</organism>
<name>A0A8J5K410_HOMAM</name>
<evidence type="ECO:0000256" key="2">
    <source>
        <dbReference type="ARBA" id="ARBA00009026"/>
    </source>
</evidence>
<dbReference type="PANTHER" id="PTHR21404:SF3">
    <property type="entry name" value="SMALL RNA 2'-O-METHYLTRANSFERASE"/>
    <property type="match status" value="1"/>
</dbReference>
<dbReference type="AlphaFoldDB" id="A0A8J5K410"/>
<evidence type="ECO:0000256" key="3">
    <source>
        <dbReference type="ARBA" id="ARBA00021330"/>
    </source>
</evidence>
<evidence type="ECO:0000256" key="13">
    <source>
        <dbReference type="SAM" id="MobiDB-lite"/>
    </source>
</evidence>
<evidence type="ECO:0000313" key="15">
    <source>
        <dbReference type="Proteomes" id="UP000747542"/>
    </source>
</evidence>
<dbReference type="EMBL" id="JAHLQT010018664">
    <property type="protein sequence ID" value="KAG7169021.1"/>
    <property type="molecule type" value="Genomic_DNA"/>
</dbReference>
<evidence type="ECO:0000256" key="12">
    <source>
        <dbReference type="ARBA" id="ARBA00048418"/>
    </source>
</evidence>
<keyword evidence="4" id="KW-0489">Methyltransferase</keyword>
<keyword evidence="9" id="KW-0694">RNA-binding</keyword>
<dbReference type="Gene3D" id="3.40.50.150">
    <property type="entry name" value="Vaccinia Virus protein VP39"/>
    <property type="match status" value="1"/>
</dbReference>
<feature type="non-terminal residue" evidence="14">
    <location>
        <position position="400"/>
    </location>
</feature>
<dbReference type="GO" id="GO:0090486">
    <property type="term" value="F:small RNA 2'-O-methyltransferase activity"/>
    <property type="evidence" value="ECO:0007669"/>
    <property type="project" value="UniProtKB-EC"/>
</dbReference>
<evidence type="ECO:0000256" key="5">
    <source>
        <dbReference type="ARBA" id="ARBA00022679"/>
    </source>
</evidence>
<dbReference type="Proteomes" id="UP000747542">
    <property type="component" value="Unassembled WGS sequence"/>
</dbReference>
<dbReference type="InterPro" id="IPR026610">
    <property type="entry name" value="Hen1"/>
</dbReference>
<comment type="caution">
    <text evidence="14">The sequence shown here is derived from an EMBL/GenBank/DDBJ whole genome shotgun (WGS) entry which is preliminary data.</text>
</comment>
<feature type="compositionally biased region" description="Basic and acidic residues" evidence="13">
    <location>
        <begin position="342"/>
        <end position="356"/>
    </location>
</feature>
<gene>
    <name evidence="14" type="primary">Henmt-L2</name>
    <name evidence="14" type="ORF">Hamer_G011718</name>
</gene>
<dbReference type="InterPro" id="IPR029063">
    <property type="entry name" value="SAM-dependent_MTases_sf"/>
</dbReference>
<comment type="cofactor">
    <cofactor evidence="1">
        <name>Mg(2+)</name>
        <dbReference type="ChEBI" id="CHEBI:18420"/>
    </cofactor>
</comment>
<keyword evidence="10" id="KW-0943">RNA-mediated gene silencing</keyword>
<dbReference type="GO" id="GO:0034587">
    <property type="term" value="P:piRNA processing"/>
    <property type="evidence" value="ECO:0007669"/>
    <property type="project" value="TreeGrafter"/>
</dbReference>
<keyword evidence="6" id="KW-0949">S-adenosyl-L-methionine</keyword>
<comment type="similarity">
    <text evidence="2">Belongs to the methyltransferase superfamily. HEN1 family.</text>
</comment>
<reference evidence="14" key="1">
    <citation type="journal article" date="2021" name="Sci. Adv.">
        <title>The American lobster genome reveals insights on longevity, neural, and immune adaptations.</title>
        <authorList>
            <person name="Polinski J.M."/>
            <person name="Zimin A.V."/>
            <person name="Clark K.F."/>
            <person name="Kohn A.B."/>
            <person name="Sadowski N."/>
            <person name="Timp W."/>
            <person name="Ptitsyn A."/>
            <person name="Khanna P."/>
            <person name="Romanova D.Y."/>
            <person name="Williams P."/>
            <person name="Greenwood S.J."/>
            <person name="Moroz L.L."/>
            <person name="Walt D.R."/>
            <person name="Bodnar A.G."/>
        </authorList>
    </citation>
    <scope>NUCLEOTIDE SEQUENCE</scope>
    <source>
        <strain evidence="14">GMGI-L3</strain>
    </source>
</reference>
<keyword evidence="8" id="KW-0460">Magnesium</keyword>
<dbReference type="PANTHER" id="PTHR21404">
    <property type="entry name" value="HEN1"/>
    <property type="match status" value="1"/>
</dbReference>
<evidence type="ECO:0000256" key="6">
    <source>
        <dbReference type="ARBA" id="ARBA00022691"/>
    </source>
</evidence>
<feature type="region of interest" description="Disordered" evidence="13">
    <location>
        <begin position="342"/>
        <end position="364"/>
    </location>
</feature>
<evidence type="ECO:0000256" key="10">
    <source>
        <dbReference type="ARBA" id="ARBA00023158"/>
    </source>
</evidence>
<comment type="catalytic activity">
    <reaction evidence="12">
        <text>small RNA 3'-end nucleotide + S-adenosyl-L-methionine = small RNA 3'-end 2'-O-methylnucleotide + S-adenosyl-L-homocysteine + H(+)</text>
        <dbReference type="Rhea" id="RHEA:37887"/>
        <dbReference type="Rhea" id="RHEA-COMP:10415"/>
        <dbReference type="Rhea" id="RHEA-COMP:10416"/>
        <dbReference type="ChEBI" id="CHEBI:15378"/>
        <dbReference type="ChEBI" id="CHEBI:57856"/>
        <dbReference type="ChEBI" id="CHEBI:59789"/>
        <dbReference type="ChEBI" id="CHEBI:74896"/>
        <dbReference type="ChEBI" id="CHEBI:74898"/>
        <dbReference type="EC" id="2.1.1.386"/>
    </reaction>
</comment>
<dbReference type="GO" id="GO:0046872">
    <property type="term" value="F:metal ion binding"/>
    <property type="evidence" value="ECO:0007669"/>
    <property type="project" value="UniProtKB-KW"/>
</dbReference>
<evidence type="ECO:0000313" key="14">
    <source>
        <dbReference type="EMBL" id="KAG7169021.1"/>
    </source>
</evidence>
<protein>
    <recommendedName>
        <fullName evidence="3">Small RNA 2'-O-methyltransferase</fullName>
        <ecNumber evidence="11">2.1.1.386</ecNumber>
    </recommendedName>
</protein>
<keyword evidence="5" id="KW-0808">Transferase</keyword>
<evidence type="ECO:0000256" key="7">
    <source>
        <dbReference type="ARBA" id="ARBA00022723"/>
    </source>
</evidence>
<evidence type="ECO:0000256" key="8">
    <source>
        <dbReference type="ARBA" id="ARBA00022842"/>
    </source>
</evidence>
<dbReference type="EC" id="2.1.1.386" evidence="11"/>
<dbReference type="GO" id="GO:0005737">
    <property type="term" value="C:cytoplasm"/>
    <property type="evidence" value="ECO:0007669"/>
    <property type="project" value="TreeGrafter"/>
</dbReference>
<dbReference type="GO" id="GO:0003723">
    <property type="term" value="F:RNA binding"/>
    <property type="evidence" value="ECO:0007669"/>
    <property type="project" value="UniProtKB-KW"/>
</dbReference>
<evidence type="ECO:0000256" key="9">
    <source>
        <dbReference type="ARBA" id="ARBA00022884"/>
    </source>
</evidence>
<dbReference type="GO" id="GO:0001510">
    <property type="term" value="P:RNA methylation"/>
    <property type="evidence" value="ECO:0007669"/>
    <property type="project" value="InterPro"/>
</dbReference>